<evidence type="ECO:0008006" key="3">
    <source>
        <dbReference type="Google" id="ProtNLM"/>
    </source>
</evidence>
<reference evidence="1 2" key="1">
    <citation type="submission" date="2024-01" db="EMBL/GenBank/DDBJ databases">
        <title>A draft genome for the cacao thread blight pathogen Marasmiellus scandens.</title>
        <authorList>
            <person name="Baruah I.K."/>
            <person name="Leung J."/>
            <person name="Bukari Y."/>
            <person name="Amoako-Attah I."/>
            <person name="Meinhardt L.W."/>
            <person name="Bailey B.A."/>
            <person name="Cohen S.P."/>
        </authorList>
    </citation>
    <scope>NUCLEOTIDE SEQUENCE [LARGE SCALE GENOMIC DNA]</scope>
    <source>
        <strain evidence="1 2">GH-19</strain>
    </source>
</reference>
<name>A0ABR1J6I1_9AGAR</name>
<protein>
    <recommendedName>
        <fullName evidence="3">F-box protein</fullName>
    </recommendedName>
</protein>
<gene>
    <name evidence="1" type="ORF">VKT23_014046</name>
</gene>
<accession>A0ABR1J6I1</accession>
<evidence type="ECO:0000313" key="1">
    <source>
        <dbReference type="EMBL" id="KAK7447788.1"/>
    </source>
</evidence>
<proteinExistence type="predicted"/>
<dbReference type="Proteomes" id="UP001498398">
    <property type="component" value="Unassembled WGS sequence"/>
</dbReference>
<dbReference type="EMBL" id="JBANRG010000040">
    <property type="protein sequence ID" value="KAK7447788.1"/>
    <property type="molecule type" value="Genomic_DNA"/>
</dbReference>
<keyword evidence="2" id="KW-1185">Reference proteome</keyword>
<sequence length="363" mass="40971">MLRWCHLPPSVQEQIIDCFGYDKATLLAACYGLGPAHTGYCQKKLCSKIELSITDCEVLAKLCCVLSSRHDLRCAVKDLTIQFEDPTHGTLCSRKDFLERLLDLPLMTSIFQVTLKGYHITEDEYELQDDWLMIGVMHQLGDVQVRRVMFSDMSMREGQWFNCLAVLRGRGMMLSIVNCRAETAGYVSKTMDYDLGTDMSYWLEDRKPLQVDRIHIASSSAALCNLLIAVTEGVGAEVVELYDSGPGFESLGKLLGNVKTLIWHHGTRDGDFRYADRIIRVIVETLHLKELFLNLSSAGLQVIVQLSTKSGCWRMIEIGSPSRTVVEEQQFLVGEHANCSLRRGMLPLREAINKWVKDRAIDG</sequence>
<organism evidence="1 2">
    <name type="scientific">Marasmiellus scandens</name>
    <dbReference type="NCBI Taxonomy" id="2682957"/>
    <lineage>
        <taxon>Eukaryota</taxon>
        <taxon>Fungi</taxon>
        <taxon>Dikarya</taxon>
        <taxon>Basidiomycota</taxon>
        <taxon>Agaricomycotina</taxon>
        <taxon>Agaricomycetes</taxon>
        <taxon>Agaricomycetidae</taxon>
        <taxon>Agaricales</taxon>
        <taxon>Marasmiineae</taxon>
        <taxon>Omphalotaceae</taxon>
        <taxon>Marasmiellus</taxon>
    </lineage>
</organism>
<comment type="caution">
    <text evidence="1">The sequence shown here is derived from an EMBL/GenBank/DDBJ whole genome shotgun (WGS) entry which is preliminary data.</text>
</comment>
<evidence type="ECO:0000313" key="2">
    <source>
        <dbReference type="Proteomes" id="UP001498398"/>
    </source>
</evidence>